<dbReference type="AlphaFoldDB" id="X1U839"/>
<dbReference type="EMBL" id="BARW01015544">
    <property type="protein sequence ID" value="GAI96000.1"/>
    <property type="molecule type" value="Genomic_DNA"/>
</dbReference>
<reference evidence="1" key="1">
    <citation type="journal article" date="2014" name="Front. Microbiol.">
        <title>High frequency of phylogenetically diverse reductive dehalogenase-homologous genes in deep subseafloor sedimentary metagenomes.</title>
        <authorList>
            <person name="Kawai M."/>
            <person name="Futagami T."/>
            <person name="Toyoda A."/>
            <person name="Takaki Y."/>
            <person name="Nishi S."/>
            <person name="Hori S."/>
            <person name="Arai W."/>
            <person name="Tsubouchi T."/>
            <person name="Morono Y."/>
            <person name="Uchiyama I."/>
            <person name="Ito T."/>
            <person name="Fujiyama A."/>
            <person name="Inagaki F."/>
            <person name="Takami H."/>
        </authorList>
    </citation>
    <scope>NUCLEOTIDE SEQUENCE</scope>
    <source>
        <strain evidence="1">Expedition CK06-06</strain>
    </source>
</reference>
<sequence>MAIWNSDNTQVEKYDGTTWGPMGIAGVRVRKNSQMPVLGTRPQLNFIEGASIGLNLEDNPPDDEIDITVHAKYPTQYITLIPDDAALHAADGAAALASEDGLNFTYACLDFDPTTEEAAFWEYFLTPDYLSEKIVVDIYWITTDAETAHNAVFGFSTLGREKGEPWDAALGVERTVVSPNGGAGVLNKARIATFAPGWSPGDVLEFKLARKVDDASDDVDVDAR</sequence>
<proteinExistence type="predicted"/>
<organism evidence="1">
    <name type="scientific">marine sediment metagenome</name>
    <dbReference type="NCBI Taxonomy" id="412755"/>
    <lineage>
        <taxon>unclassified sequences</taxon>
        <taxon>metagenomes</taxon>
        <taxon>ecological metagenomes</taxon>
    </lineage>
</organism>
<feature type="non-terminal residue" evidence="1">
    <location>
        <position position="224"/>
    </location>
</feature>
<accession>X1U839</accession>
<gene>
    <name evidence="1" type="ORF">S12H4_27253</name>
</gene>
<name>X1U839_9ZZZZ</name>
<comment type="caution">
    <text evidence="1">The sequence shown here is derived from an EMBL/GenBank/DDBJ whole genome shotgun (WGS) entry which is preliminary data.</text>
</comment>
<evidence type="ECO:0000313" key="1">
    <source>
        <dbReference type="EMBL" id="GAI96000.1"/>
    </source>
</evidence>
<protein>
    <submittedName>
        <fullName evidence="1">Uncharacterized protein</fullName>
    </submittedName>
</protein>